<dbReference type="InterPro" id="IPR036737">
    <property type="entry name" value="OmpA-like_sf"/>
</dbReference>
<dbReference type="STRING" id="456.Ljor_2320"/>
<dbReference type="PANTHER" id="PTHR30329:SF21">
    <property type="entry name" value="LIPOPROTEIN YIAD-RELATED"/>
    <property type="match status" value="1"/>
</dbReference>
<dbReference type="PROSITE" id="PS51123">
    <property type="entry name" value="OMPA_2"/>
    <property type="match status" value="1"/>
</dbReference>
<dbReference type="Pfam" id="PF18393">
    <property type="entry name" value="MotY_N"/>
    <property type="match status" value="1"/>
</dbReference>
<reference evidence="6 7" key="1">
    <citation type="submission" date="2015-11" db="EMBL/GenBank/DDBJ databases">
        <title>Genomic analysis of 38 Legionella species identifies large and diverse effector repertoires.</title>
        <authorList>
            <person name="Burstein D."/>
            <person name="Amaro F."/>
            <person name="Zusman T."/>
            <person name="Lifshitz Z."/>
            <person name="Cohen O."/>
            <person name="Gilbert J.A."/>
            <person name="Pupko T."/>
            <person name="Shuman H.A."/>
            <person name="Segal G."/>
        </authorList>
    </citation>
    <scope>NUCLEOTIDE SEQUENCE [LARGE SCALE GENOMIC DNA]</scope>
    <source>
        <strain evidence="6 7">BL-540</strain>
    </source>
</reference>
<dbReference type="PATRIC" id="fig|456.5.peg.2499"/>
<dbReference type="InterPro" id="IPR006665">
    <property type="entry name" value="OmpA-like"/>
</dbReference>
<keyword evidence="6" id="KW-0969">Cilium</keyword>
<dbReference type="PRINTS" id="PR01023">
    <property type="entry name" value="NAFLGMOTY"/>
</dbReference>
<sequence length="294" mass="33227">MPCMQSLTKAFIKTTAVYILVIHCTFALPVDYENPIGTENWKASGNRLRCGLSLTVPNFGTAYFEQYAKKDPHFIVANWQAVEKRLQTAVYAAPPSWKPGGPSYFISKTVLTPGKFGLYLKRDATLKMLTYLSQGFQASFEYLSDQGFQTRVSLSPIRFQKAYAKYQRCLANLLPFDYGDVKMSILYFDSDSYELSDEAKEQLKKVAEYCRADPTVKRIRIAGYTDDTGRKSYNNAISELRAKAIASFLASHGLSEERLSVTWYGIKDPVAPNDSDEGRKMNRRAIVKIIKTSD</sequence>
<dbReference type="OrthoDB" id="6905929at2"/>
<dbReference type="Pfam" id="PF00691">
    <property type="entry name" value="OmpA"/>
    <property type="match status" value="1"/>
</dbReference>
<dbReference type="SUPFAM" id="SSF103088">
    <property type="entry name" value="OmpA-like"/>
    <property type="match status" value="1"/>
</dbReference>
<protein>
    <submittedName>
        <fullName evidence="6">Sodium-type flagellar protein</fullName>
    </submittedName>
</protein>
<gene>
    <name evidence="6" type="ORF">Ljor_2320</name>
</gene>
<dbReference type="PANTHER" id="PTHR30329">
    <property type="entry name" value="STATOR ELEMENT OF FLAGELLAR MOTOR COMPLEX"/>
    <property type="match status" value="1"/>
</dbReference>
<evidence type="ECO:0000256" key="1">
    <source>
        <dbReference type="ARBA" id="ARBA00004442"/>
    </source>
</evidence>
<dbReference type="PRINTS" id="PR01021">
    <property type="entry name" value="OMPADOMAIN"/>
</dbReference>
<dbReference type="Gene3D" id="2.60.40.2540">
    <property type="match status" value="1"/>
</dbReference>
<dbReference type="Gene3D" id="3.30.1330.60">
    <property type="entry name" value="OmpA-like domain"/>
    <property type="match status" value="1"/>
</dbReference>
<accession>A0A0W0VD30</accession>
<evidence type="ECO:0000256" key="2">
    <source>
        <dbReference type="ARBA" id="ARBA00023136"/>
    </source>
</evidence>
<keyword evidence="3" id="KW-0998">Cell outer membrane</keyword>
<evidence type="ECO:0000313" key="7">
    <source>
        <dbReference type="Proteomes" id="UP000055035"/>
    </source>
</evidence>
<organism evidence="6 7">
    <name type="scientific">Legionella jordanis</name>
    <dbReference type="NCBI Taxonomy" id="456"/>
    <lineage>
        <taxon>Bacteria</taxon>
        <taxon>Pseudomonadati</taxon>
        <taxon>Pseudomonadota</taxon>
        <taxon>Gammaproteobacteria</taxon>
        <taxon>Legionellales</taxon>
        <taxon>Legionellaceae</taxon>
        <taxon>Legionella</taxon>
    </lineage>
</organism>
<keyword evidence="6" id="KW-0282">Flagellum</keyword>
<keyword evidence="6" id="KW-0966">Cell projection</keyword>
<name>A0A0W0VD30_9GAMM</name>
<dbReference type="CDD" id="cd07185">
    <property type="entry name" value="OmpA_C-like"/>
    <property type="match status" value="1"/>
</dbReference>
<comment type="caution">
    <text evidence="6">The sequence shown here is derived from an EMBL/GenBank/DDBJ whole genome shotgun (WGS) entry which is preliminary data.</text>
</comment>
<dbReference type="InterPro" id="IPR041544">
    <property type="entry name" value="MotY_N"/>
</dbReference>
<keyword evidence="2 4" id="KW-0472">Membrane</keyword>
<comment type="subcellular location">
    <subcellularLocation>
        <location evidence="1">Cell outer membrane</location>
    </subcellularLocation>
</comment>
<dbReference type="AlphaFoldDB" id="A0A0W0VD30"/>
<dbReference type="RefSeq" id="WP_058471713.1">
    <property type="nucleotide sequence ID" value="NZ_CAAAIC010000001.1"/>
</dbReference>
<dbReference type="InterPro" id="IPR050330">
    <property type="entry name" value="Bact_OuterMem_StrucFunc"/>
</dbReference>
<dbReference type="Proteomes" id="UP000055035">
    <property type="component" value="Unassembled WGS sequence"/>
</dbReference>
<dbReference type="GO" id="GO:0009279">
    <property type="term" value="C:cell outer membrane"/>
    <property type="evidence" value="ECO:0007669"/>
    <property type="project" value="UniProtKB-SubCell"/>
</dbReference>
<evidence type="ECO:0000256" key="4">
    <source>
        <dbReference type="PROSITE-ProRule" id="PRU00473"/>
    </source>
</evidence>
<keyword evidence="7" id="KW-1185">Reference proteome</keyword>
<evidence type="ECO:0000313" key="6">
    <source>
        <dbReference type="EMBL" id="KTD18014.1"/>
    </source>
</evidence>
<proteinExistence type="predicted"/>
<evidence type="ECO:0000259" key="5">
    <source>
        <dbReference type="PROSITE" id="PS51123"/>
    </source>
</evidence>
<feature type="domain" description="OmpA-like" evidence="5">
    <location>
        <begin position="178"/>
        <end position="293"/>
    </location>
</feature>
<evidence type="ECO:0000256" key="3">
    <source>
        <dbReference type="ARBA" id="ARBA00023237"/>
    </source>
</evidence>
<dbReference type="EMBL" id="LNYJ01000011">
    <property type="protein sequence ID" value="KTD18014.1"/>
    <property type="molecule type" value="Genomic_DNA"/>
</dbReference>
<dbReference type="InterPro" id="IPR006664">
    <property type="entry name" value="OMP_bac"/>
</dbReference>